<reference evidence="1 2" key="1">
    <citation type="journal article" date="2024" name="Commun. Biol.">
        <title>Comparative genomic analysis of thermophilic fungi reveals convergent evolutionary adaptations and gene losses.</title>
        <authorList>
            <person name="Steindorff A.S."/>
            <person name="Aguilar-Pontes M.V."/>
            <person name="Robinson A.J."/>
            <person name="Andreopoulos B."/>
            <person name="LaButti K."/>
            <person name="Kuo A."/>
            <person name="Mondo S."/>
            <person name="Riley R."/>
            <person name="Otillar R."/>
            <person name="Haridas S."/>
            <person name="Lipzen A."/>
            <person name="Grimwood J."/>
            <person name="Schmutz J."/>
            <person name="Clum A."/>
            <person name="Reid I.D."/>
            <person name="Moisan M.C."/>
            <person name="Butler G."/>
            <person name="Nguyen T.T.M."/>
            <person name="Dewar K."/>
            <person name="Conant G."/>
            <person name="Drula E."/>
            <person name="Henrissat B."/>
            <person name="Hansel C."/>
            <person name="Singer S."/>
            <person name="Hutchinson M.I."/>
            <person name="de Vries R.P."/>
            <person name="Natvig D.O."/>
            <person name="Powell A.J."/>
            <person name="Tsang A."/>
            <person name="Grigoriev I.V."/>
        </authorList>
    </citation>
    <scope>NUCLEOTIDE SEQUENCE [LARGE SCALE GENOMIC DNA]</scope>
    <source>
        <strain evidence="1 2">CBS 494.80</strain>
    </source>
</reference>
<keyword evidence="2" id="KW-1185">Reference proteome</keyword>
<name>A0ABR4BY50_9HELO</name>
<comment type="caution">
    <text evidence="1">The sequence shown here is derived from an EMBL/GenBank/DDBJ whole genome shotgun (WGS) entry which is preliminary data.</text>
</comment>
<organism evidence="1 2">
    <name type="scientific">Oculimacula yallundae</name>
    <dbReference type="NCBI Taxonomy" id="86028"/>
    <lineage>
        <taxon>Eukaryota</taxon>
        <taxon>Fungi</taxon>
        <taxon>Dikarya</taxon>
        <taxon>Ascomycota</taxon>
        <taxon>Pezizomycotina</taxon>
        <taxon>Leotiomycetes</taxon>
        <taxon>Helotiales</taxon>
        <taxon>Ploettnerulaceae</taxon>
        <taxon>Oculimacula</taxon>
    </lineage>
</organism>
<gene>
    <name evidence="1" type="ORF">VTL71DRAFT_6447</name>
</gene>
<dbReference type="EMBL" id="JAZHXI010000017">
    <property type="protein sequence ID" value="KAL2062181.1"/>
    <property type="molecule type" value="Genomic_DNA"/>
</dbReference>
<dbReference type="Proteomes" id="UP001595075">
    <property type="component" value="Unassembled WGS sequence"/>
</dbReference>
<sequence>MRAYTSSLPAYGY</sequence>
<proteinExistence type="predicted"/>
<evidence type="ECO:0000313" key="2">
    <source>
        <dbReference type="Proteomes" id="UP001595075"/>
    </source>
</evidence>
<evidence type="ECO:0000313" key="1">
    <source>
        <dbReference type="EMBL" id="KAL2062181.1"/>
    </source>
</evidence>
<accession>A0ABR4BY50</accession>
<protein>
    <submittedName>
        <fullName evidence="1">Uncharacterized protein</fullName>
    </submittedName>
</protein>